<accession>A0A2P2CCK1</accession>
<evidence type="ECO:0000313" key="13">
    <source>
        <dbReference type="EMBL" id="CUR59710.1"/>
    </source>
</evidence>
<feature type="transmembrane region" description="Helical" evidence="10">
    <location>
        <begin position="421"/>
        <end position="445"/>
    </location>
</feature>
<evidence type="ECO:0000256" key="5">
    <source>
        <dbReference type="ARBA" id="ARBA00022801"/>
    </source>
</evidence>
<evidence type="ECO:0000259" key="11">
    <source>
        <dbReference type="Pfam" id="PF02163"/>
    </source>
</evidence>
<comment type="cofactor">
    <cofactor evidence="1">
        <name>Zn(2+)</name>
        <dbReference type="ChEBI" id="CHEBI:29105"/>
    </cofactor>
</comment>
<name>A0A2P2CCK1_9ZZZZ</name>
<evidence type="ECO:0000256" key="9">
    <source>
        <dbReference type="ARBA" id="ARBA00023136"/>
    </source>
</evidence>
<dbReference type="PANTHER" id="PTHR42837:SF2">
    <property type="entry name" value="MEMBRANE METALLOPROTEASE ARASP2, CHLOROPLASTIC-RELATED"/>
    <property type="match status" value="1"/>
</dbReference>
<sequence length="455" mass="48752">MTVLFYTLGVLFFVVAILASIGLHELGHMIPAKKFGGKVTQYFIGFGPTVWSKQVGETEYGVKAIPLGGYVKIVGMLPPGAEDLADEVTYDAAGNQVVRVRKSNTGMFTQLISDARSAEWEHVQPGDEERLFYRMAWWKKVVVMAGGPTVNILIAFFIFWGVFATAGNVVDYSTQTVVDEVIPCIVPAAEDGRACTAAELRDNPSPASAAGLQPGDEFVSFNGTAVTSWTQLQKLIRDNDDKTAVIGIERDGQPLELEVTTQVQPRPLDPEDAGKLTPVGFLGVQPVTTPVVVHGGPLYTVQQMGDMTVQTVQALATLPVKVFGVAKALVGLETRDPNSPVSIVGGGRLAGEVASSEGFPVKDKLVSLLMLVAAFNFFIGMFNFVPLLPLDGGHIAGALYEAARRGVARLRRRPDPGYVDVAKLLPVAYVMASAFLVMGVILILADLIVPVHLVS</sequence>
<evidence type="ECO:0000259" key="12">
    <source>
        <dbReference type="Pfam" id="PF17820"/>
    </source>
</evidence>
<keyword evidence="7 10" id="KW-1133">Transmembrane helix</keyword>
<gene>
    <name evidence="13" type="ORF">NOCA2670009</name>
</gene>
<comment type="subcellular location">
    <subcellularLocation>
        <location evidence="2">Membrane</location>
        <topology evidence="2">Multi-pass membrane protein</topology>
    </subcellularLocation>
</comment>
<keyword evidence="6" id="KW-0862">Zinc</keyword>
<feature type="transmembrane region" description="Helical" evidence="10">
    <location>
        <begin position="141"/>
        <end position="163"/>
    </location>
</feature>
<evidence type="ECO:0000256" key="4">
    <source>
        <dbReference type="ARBA" id="ARBA00022692"/>
    </source>
</evidence>
<dbReference type="EMBL" id="CZKA01000064">
    <property type="protein sequence ID" value="CUR59710.1"/>
    <property type="molecule type" value="Genomic_DNA"/>
</dbReference>
<dbReference type="InterPro" id="IPR041489">
    <property type="entry name" value="PDZ_6"/>
</dbReference>
<evidence type="ECO:0000256" key="8">
    <source>
        <dbReference type="ARBA" id="ARBA00023049"/>
    </source>
</evidence>
<proteinExistence type="predicted"/>
<evidence type="ECO:0000256" key="3">
    <source>
        <dbReference type="ARBA" id="ARBA00022670"/>
    </source>
</evidence>
<dbReference type="GO" id="GO:0006508">
    <property type="term" value="P:proteolysis"/>
    <property type="evidence" value="ECO:0007669"/>
    <property type="project" value="UniProtKB-KW"/>
</dbReference>
<dbReference type="InterPro" id="IPR036034">
    <property type="entry name" value="PDZ_sf"/>
</dbReference>
<keyword evidence="9 10" id="KW-0472">Membrane</keyword>
<dbReference type="InterPro" id="IPR004387">
    <property type="entry name" value="Pept_M50_Zn"/>
</dbReference>
<dbReference type="InterPro" id="IPR008915">
    <property type="entry name" value="Peptidase_M50"/>
</dbReference>
<evidence type="ECO:0000256" key="10">
    <source>
        <dbReference type="SAM" id="Phobius"/>
    </source>
</evidence>
<reference evidence="13" key="1">
    <citation type="submission" date="2015-08" db="EMBL/GenBank/DDBJ databases">
        <authorList>
            <person name="Babu N.S."/>
            <person name="Beckwith C.J."/>
            <person name="Beseler K.G."/>
            <person name="Brison A."/>
            <person name="Carone J.V."/>
            <person name="Caskin T.P."/>
            <person name="Diamond M."/>
            <person name="Durham M.E."/>
            <person name="Foxe J.M."/>
            <person name="Go M."/>
            <person name="Henderson B.A."/>
            <person name="Jones I.B."/>
            <person name="McGettigan J.A."/>
            <person name="Micheletti S.J."/>
            <person name="Nasrallah M.E."/>
            <person name="Ortiz D."/>
            <person name="Piller C.R."/>
            <person name="Privatt S.R."/>
            <person name="Schneider S.L."/>
            <person name="Sharp S."/>
            <person name="Smith T.C."/>
            <person name="Stanton J.D."/>
            <person name="Ullery H.E."/>
            <person name="Wilson R.J."/>
            <person name="Serrano M.G."/>
            <person name="Buck G."/>
            <person name="Lee V."/>
            <person name="Wang Y."/>
            <person name="Carvalho R."/>
            <person name="Voegtly L."/>
            <person name="Shi R."/>
            <person name="Duckworth R."/>
            <person name="Johnson A."/>
            <person name="Loviza R."/>
            <person name="Walstead R."/>
            <person name="Shah Z."/>
            <person name="Kiflezghi M."/>
            <person name="Wade K."/>
            <person name="Ball S.L."/>
            <person name="Bradley K.W."/>
            <person name="Asai D.J."/>
            <person name="Bowman C.A."/>
            <person name="Russell D.A."/>
            <person name="Pope W.H."/>
            <person name="Jacobs-Sera D."/>
            <person name="Hendrix R.W."/>
            <person name="Hatfull G.F."/>
        </authorList>
    </citation>
    <scope>NUCLEOTIDE SEQUENCE</scope>
</reference>
<dbReference type="Gene3D" id="2.30.42.10">
    <property type="match status" value="1"/>
</dbReference>
<keyword evidence="4 10" id="KW-0812">Transmembrane</keyword>
<keyword evidence="5" id="KW-0378">Hydrolase</keyword>
<keyword evidence="3" id="KW-0645">Protease</keyword>
<dbReference type="AlphaFoldDB" id="A0A2P2CCK1"/>
<dbReference type="PANTHER" id="PTHR42837">
    <property type="entry name" value="REGULATOR OF SIGMA-E PROTEASE RSEP"/>
    <property type="match status" value="1"/>
</dbReference>
<dbReference type="Pfam" id="PF17820">
    <property type="entry name" value="PDZ_6"/>
    <property type="match status" value="1"/>
</dbReference>
<dbReference type="Pfam" id="PF02163">
    <property type="entry name" value="Peptidase_M50"/>
    <property type="match status" value="1"/>
</dbReference>
<feature type="transmembrane region" description="Helical" evidence="10">
    <location>
        <begin position="365"/>
        <end position="385"/>
    </location>
</feature>
<feature type="domain" description="Peptidase M50" evidence="11">
    <location>
        <begin position="12"/>
        <end position="406"/>
    </location>
</feature>
<dbReference type="GO" id="GO:0004222">
    <property type="term" value="F:metalloendopeptidase activity"/>
    <property type="evidence" value="ECO:0007669"/>
    <property type="project" value="InterPro"/>
</dbReference>
<dbReference type="CDD" id="cd23081">
    <property type="entry name" value="cpPDZ_EcRseP-like"/>
    <property type="match status" value="1"/>
</dbReference>
<protein>
    <submittedName>
        <fullName evidence="13">Peptidase M50</fullName>
    </submittedName>
</protein>
<dbReference type="GO" id="GO:0016020">
    <property type="term" value="C:membrane"/>
    <property type="evidence" value="ECO:0007669"/>
    <property type="project" value="UniProtKB-SubCell"/>
</dbReference>
<feature type="transmembrane region" description="Helical" evidence="10">
    <location>
        <begin position="6"/>
        <end position="24"/>
    </location>
</feature>
<evidence type="ECO:0000256" key="1">
    <source>
        <dbReference type="ARBA" id="ARBA00001947"/>
    </source>
</evidence>
<feature type="domain" description="PDZ" evidence="12">
    <location>
        <begin position="205"/>
        <end position="246"/>
    </location>
</feature>
<evidence type="ECO:0000256" key="7">
    <source>
        <dbReference type="ARBA" id="ARBA00022989"/>
    </source>
</evidence>
<keyword evidence="8" id="KW-0482">Metalloprotease</keyword>
<organism evidence="13">
    <name type="scientific">metagenome</name>
    <dbReference type="NCBI Taxonomy" id="256318"/>
    <lineage>
        <taxon>unclassified sequences</taxon>
        <taxon>metagenomes</taxon>
    </lineage>
</organism>
<dbReference type="SUPFAM" id="SSF50156">
    <property type="entry name" value="PDZ domain-like"/>
    <property type="match status" value="1"/>
</dbReference>
<evidence type="ECO:0000256" key="6">
    <source>
        <dbReference type="ARBA" id="ARBA00022833"/>
    </source>
</evidence>
<evidence type="ECO:0000256" key="2">
    <source>
        <dbReference type="ARBA" id="ARBA00004141"/>
    </source>
</evidence>
<dbReference type="CDD" id="cd06163">
    <property type="entry name" value="S2P-M50_PDZ_RseP-like"/>
    <property type="match status" value="1"/>
</dbReference>